<evidence type="ECO:0000313" key="2">
    <source>
        <dbReference type="EMBL" id="KAI5075518.1"/>
    </source>
</evidence>
<dbReference type="OrthoDB" id="10622757at2759"/>
<sequence>MGVASASKPSGEFTDIGTPELAVRNRKNKNVHVVASLTCLQFAFAVYATFLLYFMSPGIDVVTDSDRSSSWASHIARQWKGLVFNPTNRRQLTGYPKQGNITSSSHQALACEYQSITFEQKKSNDTRVLASKRELFNEIMEFQQQRRGCETLDELMALPSAWNIQERQPKITGMGACVWQPQSRVNPENSGNVQ</sequence>
<feature type="transmembrane region" description="Helical" evidence="1">
    <location>
        <begin position="33"/>
        <end position="55"/>
    </location>
</feature>
<protein>
    <submittedName>
        <fullName evidence="2">Uncharacterized protein</fullName>
    </submittedName>
</protein>
<comment type="caution">
    <text evidence="2">The sequence shown here is derived from an EMBL/GenBank/DDBJ whole genome shotgun (WGS) entry which is preliminary data.</text>
</comment>
<proteinExistence type="predicted"/>
<name>A0A9D4ZHB1_ADICA</name>
<accession>A0A9D4ZHB1</accession>
<keyword evidence="1" id="KW-0812">Transmembrane</keyword>
<evidence type="ECO:0000256" key="1">
    <source>
        <dbReference type="SAM" id="Phobius"/>
    </source>
</evidence>
<keyword evidence="1" id="KW-1133">Transmembrane helix</keyword>
<dbReference type="AlphaFoldDB" id="A0A9D4ZHB1"/>
<dbReference type="EMBL" id="JABFUD020000009">
    <property type="protein sequence ID" value="KAI5075518.1"/>
    <property type="molecule type" value="Genomic_DNA"/>
</dbReference>
<organism evidence="2 3">
    <name type="scientific">Adiantum capillus-veneris</name>
    <name type="common">Maidenhair fern</name>
    <dbReference type="NCBI Taxonomy" id="13818"/>
    <lineage>
        <taxon>Eukaryota</taxon>
        <taxon>Viridiplantae</taxon>
        <taxon>Streptophyta</taxon>
        <taxon>Embryophyta</taxon>
        <taxon>Tracheophyta</taxon>
        <taxon>Polypodiopsida</taxon>
        <taxon>Polypodiidae</taxon>
        <taxon>Polypodiales</taxon>
        <taxon>Pteridineae</taxon>
        <taxon>Pteridaceae</taxon>
        <taxon>Vittarioideae</taxon>
        <taxon>Adiantum</taxon>
    </lineage>
</organism>
<gene>
    <name evidence="2" type="ORF">GOP47_0009594</name>
</gene>
<keyword evidence="1" id="KW-0472">Membrane</keyword>
<dbReference type="Proteomes" id="UP000886520">
    <property type="component" value="Chromosome 9"/>
</dbReference>
<evidence type="ECO:0000313" key="3">
    <source>
        <dbReference type="Proteomes" id="UP000886520"/>
    </source>
</evidence>
<reference evidence="2" key="1">
    <citation type="submission" date="2021-01" db="EMBL/GenBank/DDBJ databases">
        <title>Adiantum capillus-veneris genome.</title>
        <authorList>
            <person name="Fang Y."/>
            <person name="Liao Q."/>
        </authorList>
    </citation>
    <scope>NUCLEOTIDE SEQUENCE</scope>
    <source>
        <strain evidence="2">H3</strain>
        <tissue evidence="2">Leaf</tissue>
    </source>
</reference>
<keyword evidence="3" id="KW-1185">Reference proteome</keyword>